<reference evidence="2 3" key="1">
    <citation type="journal article" date="2018" name="Front. Microbiol.">
        <title>Genomic and genetic insights into a cosmopolitan fungus, Paecilomyces variotii (Eurotiales).</title>
        <authorList>
            <person name="Urquhart A.S."/>
            <person name="Mondo S.J."/>
            <person name="Makela M.R."/>
            <person name="Hane J.K."/>
            <person name="Wiebenga A."/>
            <person name="He G."/>
            <person name="Mihaltcheva S."/>
            <person name="Pangilinan J."/>
            <person name="Lipzen A."/>
            <person name="Barry K."/>
            <person name="de Vries R.P."/>
            <person name="Grigoriev I.V."/>
            <person name="Idnurm A."/>
        </authorList>
    </citation>
    <scope>NUCLEOTIDE SEQUENCE [LARGE SCALE GENOMIC DNA]</scope>
    <source>
        <strain evidence="2 3">CBS 101075</strain>
    </source>
</reference>
<name>A0A443I0V8_BYSSP</name>
<dbReference type="VEuPathDB" id="FungiDB:C8Q69DRAFT_144240"/>
<keyword evidence="3" id="KW-1185">Reference proteome</keyword>
<accession>A0A443I0V8</accession>
<dbReference type="GeneID" id="39594745"/>
<dbReference type="InterPro" id="IPR036291">
    <property type="entry name" value="NAD(P)-bd_dom_sf"/>
</dbReference>
<organism evidence="2 3">
    <name type="scientific">Byssochlamys spectabilis</name>
    <name type="common">Paecilomyces variotii</name>
    <dbReference type="NCBI Taxonomy" id="264951"/>
    <lineage>
        <taxon>Eukaryota</taxon>
        <taxon>Fungi</taxon>
        <taxon>Dikarya</taxon>
        <taxon>Ascomycota</taxon>
        <taxon>Pezizomycotina</taxon>
        <taxon>Eurotiomycetes</taxon>
        <taxon>Eurotiomycetidae</taxon>
        <taxon>Eurotiales</taxon>
        <taxon>Thermoascaceae</taxon>
        <taxon>Paecilomyces</taxon>
    </lineage>
</organism>
<dbReference type="STRING" id="264951.A0A443I0V8"/>
<dbReference type="EMBL" id="RCNU01000002">
    <property type="protein sequence ID" value="RWQ97657.1"/>
    <property type="molecule type" value="Genomic_DNA"/>
</dbReference>
<sequence length="347" mass="37626">MVTLQKVRANNASLKELGPGLVAVFVGGTSGIGESTAREFVRHTLSPRVYLVGRNETHASRIIEELCSLNPDGKVSFIKSDVSLLRNVDEACEDIKRREDKVNLLFMSCGFLSTKGRDETSEGLDKKLNVHYYSRMRFIYNLLPQLTAASTTTTTINSPSPLSRVVSVLGAGQEGPLNLTDLALKHNYSLRTCGAHAITMNSLMTHELASQNPGTSFIHTYPGVVKTGIMRDLGPLARFGAEVFSVLAKPFFVPLEESGERHLYAATSQVFVPKRDGEGSTAAVAAAAAVGSDGVKGSGGYLLNWNGDVVGKQNLLRKYREEGVGKTVWQHTLDVFQNVCGTKDGKY</sequence>
<dbReference type="OrthoDB" id="2898509at2759"/>
<gene>
    <name evidence="2" type="ORF">C8Q69DRAFT_144240</name>
</gene>
<dbReference type="Pfam" id="PF00106">
    <property type="entry name" value="adh_short"/>
    <property type="match status" value="1"/>
</dbReference>
<dbReference type="Gene3D" id="3.40.50.720">
    <property type="entry name" value="NAD(P)-binding Rossmann-like Domain"/>
    <property type="match status" value="1"/>
</dbReference>
<dbReference type="AlphaFoldDB" id="A0A443I0V8"/>
<dbReference type="RefSeq" id="XP_028487302.1">
    <property type="nucleotide sequence ID" value="XM_028625468.1"/>
</dbReference>
<protein>
    <submittedName>
        <fullName evidence="2">Short-chain dehydrogenase/reductase</fullName>
    </submittedName>
</protein>
<dbReference type="SUPFAM" id="SSF51735">
    <property type="entry name" value="NAD(P)-binding Rossmann-fold domains"/>
    <property type="match status" value="1"/>
</dbReference>
<keyword evidence="1" id="KW-0560">Oxidoreductase</keyword>
<dbReference type="PANTHER" id="PTHR47534:SF2">
    <property type="entry name" value="KETOREDUCTASE (KR) DOMAIN-CONTAINING PROTEIN-RELATED"/>
    <property type="match status" value="1"/>
</dbReference>
<comment type="caution">
    <text evidence="2">The sequence shown here is derived from an EMBL/GenBank/DDBJ whole genome shotgun (WGS) entry which is preliminary data.</text>
</comment>
<dbReference type="FunFam" id="3.40.50.720:FF:000637">
    <property type="entry name" value="Uncharacterized oxidoreductase C736.13"/>
    <property type="match status" value="1"/>
</dbReference>
<dbReference type="Proteomes" id="UP000283841">
    <property type="component" value="Unassembled WGS sequence"/>
</dbReference>
<dbReference type="PANTHER" id="PTHR47534">
    <property type="entry name" value="YALI0E05731P"/>
    <property type="match status" value="1"/>
</dbReference>
<evidence type="ECO:0000313" key="2">
    <source>
        <dbReference type="EMBL" id="RWQ97657.1"/>
    </source>
</evidence>
<proteinExistence type="predicted"/>
<evidence type="ECO:0000313" key="3">
    <source>
        <dbReference type="Proteomes" id="UP000283841"/>
    </source>
</evidence>
<dbReference type="GO" id="GO:0016491">
    <property type="term" value="F:oxidoreductase activity"/>
    <property type="evidence" value="ECO:0007669"/>
    <property type="project" value="UniProtKB-KW"/>
</dbReference>
<dbReference type="InterPro" id="IPR052228">
    <property type="entry name" value="Sec_Metab_Biosynth_Oxidored"/>
</dbReference>
<evidence type="ECO:0000256" key="1">
    <source>
        <dbReference type="ARBA" id="ARBA00023002"/>
    </source>
</evidence>
<dbReference type="InterPro" id="IPR002347">
    <property type="entry name" value="SDR_fam"/>
</dbReference>